<evidence type="ECO:0000256" key="12">
    <source>
        <dbReference type="SAM" id="Coils"/>
    </source>
</evidence>
<keyword evidence="15" id="KW-1185">Reference proteome</keyword>
<dbReference type="Proteomes" id="UP000007875">
    <property type="component" value="Unassembled WGS sequence"/>
</dbReference>
<evidence type="ECO:0000256" key="5">
    <source>
        <dbReference type="ARBA" id="ARBA00022771"/>
    </source>
</evidence>
<evidence type="ECO:0000256" key="7">
    <source>
        <dbReference type="ARBA" id="ARBA00022927"/>
    </source>
</evidence>
<evidence type="ECO:0000256" key="2">
    <source>
        <dbReference type="ARBA" id="ARBA00007070"/>
    </source>
</evidence>
<dbReference type="GO" id="GO:0030674">
    <property type="term" value="F:protein-macromolecule adaptor activity"/>
    <property type="evidence" value="ECO:0007669"/>
    <property type="project" value="TreeGrafter"/>
</dbReference>
<reference evidence="15" key="1">
    <citation type="submission" date="2003-08" db="EMBL/GenBank/DDBJ databases">
        <authorList>
            <person name="Birren B."/>
            <person name="Nusbaum C."/>
            <person name="Abebe A."/>
            <person name="Abouelleil A."/>
            <person name="Adekoya E."/>
            <person name="Ait-zahra M."/>
            <person name="Allen N."/>
            <person name="Allen T."/>
            <person name="An P."/>
            <person name="Anderson M."/>
            <person name="Anderson S."/>
            <person name="Arachchi H."/>
            <person name="Armbruster J."/>
            <person name="Bachantsang P."/>
            <person name="Baldwin J."/>
            <person name="Barry A."/>
            <person name="Bayul T."/>
            <person name="Blitshsteyn B."/>
            <person name="Bloom T."/>
            <person name="Blye J."/>
            <person name="Boguslavskiy L."/>
            <person name="Borowsky M."/>
            <person name="Boukhgalter B."/>
            <person name="Brunache A."/>
            <person name="Butler J."/>
            <person name="Calixte N."/>
            <person name="Calvo S."/>
            <person name="Camarata J."/>
            <person name="Campo K."/>
            <person name="Chang J."/>
            <person name="Cheshatsang Y."/>
            <person name="Citroen M."/>
            <person name="Collymore A."/>
            <person name="Considine T."/>
            <person name="Cook A."/>
            <person name="Cooke P."/>
            <person name="Corum B."/>
            <person name="Cuomo C."/>
            <person name="David R."/>
            <person name="Dawoe T."/>
            <person name="Degray S."/>
            <person name="Dodge S."/>
            <person name="Dooley K."/>
            <person name="Dorje P."/>
            <person name="Dorjee K."/>
            <person name="Dorris L."/>
            <person name="Duffey N."/>
            <person name="Dupes A."/>
            <person name="Elkins T."/>
            <person name="Engels R."/>
            <person name="Erickson J."/>
            <person name="Farina A."/>
            <person name="Faro S."/>
            <person name="Ferreira P."/>
            <person name="Fischer H."/>
            <person name="Fitzgerald M."/>
            <person name="Foley K."/>
            <person name="Gage D."/>
            <person name="Galagan J."/>
            <person name="Gearin G."/>
            <person name="Gnerre S."/>
            <person name="Gnirke A."/>
            <person name="Goyette A."/>
            <person name="Graham J."/>
            <person name="Grandbois E."/>
            <person name="Gyaltsen K."/>
            <person name="Hafez N."/>
            <person name="Hagopian D."/>
            <person name="Hagos B."/>
            <person name="Hall J."/>
            <person name="Hatcher B."/>
            <person name="Heller A."/>
            <person name="Higgins H."/>
            <person name="Honan T."/>
            <person name="Horn A."/>
            <person name="Houde N."/>
            <person name="Hughes L."/>
            <person name="Hulme W."/>
            <person name="Husby E."/>
            <person name="Iliev I."/>
            <person name="Jaffe D."/>
            <person name="Jones C."/>
            <person name="Kamal M."/>
            <person name="Kamat A."/>
            <person name="Kamvysselis M."/>
            <person name="Karlsson E."/>
            <person name="Kells C."/>
            <person name="Kieu A."/>
            <person name="Kisner P."/>
            <person name="Kodira C."/>
            <person name="Kulbokas E."/>
            <person name="Labutti K."/>
            <person name="Lama D."/>
            <person name="Landers T."/>
            <person name="Leger J."/>
            <person name="Levine S."/>
            <person name="Lewis D."/>
            <person name="Lewis T."/>
            <person name="Lindblad-toh K."/>
            <person name="Liu X."/>
            <person name="Lokyitsang T."/>
            <person name="Lokyitsang Y."/>
            <person name="Lucien O."/>
            <person name="Lui A."/>
            <person name="Ma L.J."/>
            <person name="Mabbitt R."/>
            <person name="Macdonald J."/>
            <person name="Maclean C."/>
            <person name="Major J."/>
            <person name="Manning J."/>
            <person name="Marabella R."/>
            <person name="Maru K."/>
            <person name="Matthews C."/>
            <person name="Mauceli E."/>
            <person name="Mccarthy M."/>
            <person name="Mcdonough S."/>
            <person name="Mcghee T."/>
            <person name="Meldrim J."/>
            <person name="Meneus L."/>
            <person name="Mesirov J."/>
            <person name="Mihalev A."/>
            <person name="Mihova T."/>
            <person name="Mikkelsen T."/>
            <person name="Mlenga V."/>
            <person name="Moru K."/>
            <person name="Mozes J."/>
            <person name="Mulrain L."/>
            <person name="Munson G."/>
            <person name="Naylor J."/>
            <person name="Newes C."/>
            <person name="Nguyen C."/>
            <person name="Nguyen N."/>
            <person name="Nguyen T."/>
            <person name="Nicol R."/>
            <person name="Nielsen C."/>
            <person name="Nizzari M."/>
            <person name="Norbu C."/>
            <person name="Norbu N."/>
            <person name="O'donnell P."/>
            <person name="Okoawo O."/>
            <person name="O'leary S."/>
            <person name="Omotosho B."/>
            <person name="O'neill K."/>
            <person name="Osman S."/>
            <person name="Parker S."/>
            <person name="Perrin D."/>
            <person name="Phunkhang P."/>
            <person name="Piqani B."/>
            <person name="Purcell S."/>
            <person name="Rachupka T."/>
            <person name="Ramasamy U."/>
            <person name="Rameau R."/>
            <person name="Ray V."/>
            <person name="Raymond C."/>
            <person name="Retta R."/>
            <person name="Richardson S."/>
            <person name="Rise C."/>
            <person name="Rodriguez J."/>
            <person name="Rogers J."/>
            <person name="Rogov P."/>
            <person name="Rutman M."/>
            <person name="Schupbach R."/>
            <person name="Seaman C."/>
            <person name="Settipalli S."/>
            <person name="Sharpe T."/>
            <person name="Sheridan J."/>
            <person name="Sherpa N."/>
            <person name="Shi J."/>
            <person name="Smirnov S."/>
            <person name="Smith C."/>
            <person name="Sougnez C."/>
            <person name="Spencer B."/>
            <person name="Stalker J."/>
            <person name="Stange-thomann N."/>
            <person name="Stavropoulos S."/>
            <person name="Stetson K."/>
            <person name="Stone C."/>
            <person name="Stone S."/>
            <person name="Stubbs M."/>
            <person name="Talamas J."/>
            <person name="Tchuinga P."/>
            <person name="Tenzing P."/>
            <person name="Tesfaye S."/>
            <person name="Theodore J."/>
            <person name="Thoulutsang Y."/>
            <person name="Topham K."/>
            <person name="Towey S."/>
            <person name="Tsamla T."/>
            <person name="Tsomo N."/>
            <person name="Vallee D."/>
            <person name="Vassiliev H."/>
            <person name="Venkataraman V."/>
            <person name="Vinson J."/>
            <person name="Vo A."/>
            <person name="Wade C."/>
            <person name="Wang S."/>
            <person name="Wangchuk T."/>
            <person name="Wangdi T."/>
            <person name="Whittaker C."/>
            <person name="Wilkinson J."/>
            <person name="Wu Y."/>
            <person name="Wyman D."/>
            <person name="Yadav S."/>
            <person name="Yang S."/>
            <person name="Yang X."/>
            <person name="Yeager S."/>
            <person name="Yee E."/>
            <person name="Young G."/>
            <person name="Zainoun J."/>
            <person name="Zembeck L."/>
            <person name="Zimmer A."/>
            <person name="Zody M."/>
            <person name="Lander E."/>
        </authorList>
    </citation>
    <scope>NUCLEOTIDE SEQUENCE [LARGE SCALE GENOMIC DNA]</scope>
</reference>
<comment type="subcellular location">
    <subcellularLocation>
        <location evidence="1">Late endosome membrane</location>
        <topology evidence="1">Peripheral membrane protein</topology>
        <orientation evidence="1">Cytoplasmic side</orientation>
    </subcellularLocation>
</comment>
<keyword evidence="4" id="KW-0479">Metal-binding</keyword>
<dbReference type="eggNOG" id="KOG2114">
    <property type="taxonomic scope" value="Eukaryota"/>
</dbReference>
<dbReference type="GO" id="GO:0006886">
    <property type="term" value="P:intracellular protein transport"/>
    <property type="evidence" value="ECO:0007669"/>
    <property type="project" value="UniProtKB-UniRule"/>
</dbReference>
<dbReference type="PROSITE" id="PS50089">
    <property type="entry name" value="ZF_RING_2"/>
    <property type="match status" value="1"/>
</dbReference>
<dbReference type="PIRSF" id="PIRSF007860">
    <property type="entry name" value="VPS11"/>
    <property type="match status" value="1"/>
</dbReference>
<dbReference type="OMA" id="ENENECP"/>
<dbReference type="Gene3D" id="3.30.40.10">
    <property type="entry name" value="Zinc/RING finger domain, C3HC4 (zinc finger)"/>
    <property type="match status" value="1"/>
</dbReference>
<comment type="similarity">
    <text evidence="2 9">Belongs to the VPS11 family.</text>
</comment>
<dbReference type="GO" id="GO:0031902">
    <property type="term" value="C:late endosome membrane"/>
    <property type="evidence" value="ECO:0007669"/>
    <property type="project" value="UniProtKB-SubCell"/>
</dbReference>
<evidence type="ECO:0000256" key="11">
    <source>
        <dbReference type="PROSITE-ProRule" id="PRU01006"/>
    </source>
</evidence>
<reference evidence="14" key="2">
    <citation type="submission" date="2025-08" db="UniProtKB">
        <authorList>
            <consortium name="Ensembl"/>
        </authorList>
    </citation>
    <scope>IDENTIFICATION</scope>
</reference>
<dbReference type="GO" id="GO:0006904">
    <property type="term" value="P:vesicle docking involved in exocytosis"/>
    <property type="evidence" value="ECO:0007669"/>
    <property type="project" value="TreeGrafter"/>
</dbReference>
<dbReference type="PROSITE" id="PS50236">
    <property type="entry name" value="CHCR"/>
    <property type="match status" value="2"/>
</dbReference>
<evidence type="ECO:0000256" key="9">
    <source>
        <dbReference type="PIRNR" id="PIRNR007860"/>
    </source>
</evidence>
<dbReference type="Pfam" id="PF23341">
    <property type="entry name" value="PEP5_VPS11_N"/>
    <property type="match status" value="1"/>
</dbReference>
<dbReference type="InterPro" id="IPR024763">
    <property type="entry name" value="VPS11_C"/>
</dbReference>
<name>H2ZAB6_CIOSA</name>
<dbReference type="PANTHER" id="PTHR23323:SF24">
    <property type="entry name" value="VACUOLAR PROTEIN SORTING-ASSOCIATED PROTEIN 11 HOMOLOG"/>
    <property type="match status" value="1"/>
</dbReference>
<keyword evidence="7" id="KW-0653">Protein transport</keyword>
<evidence type="ECO:0000256" key="8">
    <source>
        <dbReference type="ARBA" id="ARBA00023136"/>
    </source>
</evidence>
<feature type="coiled-coil region" evidence="12">
    <location>
        <begin position="780"/>
        <end position="814"/>
    </location>
</feature>
<dbReference type="SUPFAM" id="SSF50978">
    <property type="entry name" value="WD40 repeat-like"/>
    <property type="match status" value="1"/>
</dbReference>
<dbReference type="GO" id="GO:0048284">
    <property type="term" value="P:organelle fusion"/>
    <property type="evidence" value="ECO:0007669"/>
    <property type="project" value="TreeGrafter"/>
</dbReference>
<dbReference type="InterPro" id="IPR000547">
    <property type="entry name" value="Clathrin_H-chain/VPS_repeat"/>
</dbReference>
<evidence type="ECO:0000313" key="14">
    <source>
        <dbReference type="Ensembl" id="ENSCSAVP00000014531.1"/>
    </source>
</evidence>
<evidence type="ECO:0000256" key="6">
    <source>
        <dbReference type="ARBA" id="ARBA00022833"/>
    </source>
</evidence>
<dbReference type="InterPro" id="IPR036322">
    <property type="entry name" value="WD40_repeat_dom_sf"/>
</dbReference>
<dbReference type="InterPro" id="IPR001841">
    <property type="entry name" value="Znf_RING"/>
</dbReference>
<organism evidence="14 15">
    <name type="scientific">Ciona savignyi</name>
    <name type="common">Pacific transparent sea squirt</name>
    <dbReference type="NCBI Taxonomy" id="51511"/>
    <lineage>
        <taxon>Eukaryota</taxon>
        <taxon>Metazoa</taxon>
        <taxon>Chordata</taxon>
        <taxon>Tunicata</taxon>
        <taxon>Ascidiacea</taxon>
        <taxon>Phlebobranchia</taxon>
        <taxon>Cionidae</taxon>
        <taxon>Ciona</taxon>
    </lineage>
</organism>
<dbReference type="GO" id="GO:0030897">
    <property type="term" value="C:HOPS complex"/>
    <property type="evidence" value="ECO:0007669"/>
    <property type="project" value="TreeGrafter"/>
</dbReference>
<evidence type="ECO:0000256" key="10">
    <source>
        <dbReference type="PROSITE-ProRule" id="PRU00175"/>
    </source>
</evidence>
<evidence type="ECO:0000259" key="13">
    <source>
        <dbReference type="PROSITE" id="PS50089"/>
    </source>
</evidence>
<keyword evidence="12" id="KW-0175">Coiled coil</keyword>
<accession>H2ZAB6</accession>
<keyword evidence="8 9" id="KW-0472">Membrane</keyword>
<dbReference type="AlphaFoldDB" id="H2ZAB6"/>
<dbReference type="GO" id="GO:0008270">
    <property type="term" value="F:zinc ion binding"/>
    <property type="evidence" value="ECO:0007669"/>
    <property type="project" value="UniProtKB-KW"/>
</dbReference>
<dbReference type="GO" id="GO:0007032">
    <property type="term" value="P:endosome organization"/>
    <property type="evidence" value="ECO:0007669"/>
    <property type="project" value="TreeGrafter"/>
</dbReference>
<dbReference type="CDD" id="cd16688">
    <property type="entry name" value="RING-H2_Vps11"/>
    <property type="match status" value="1"/>
</dbReference>
<keyword evidence="3" id="KW-0813">Transport</keyword>
<dbReference type="Gene3D" id="2.130.10.10">
    <property type="entry name" value="YVTN repeat-like/Quinoprotein amine dehydrogenase"/>
    <property type="match status" value="1"/>
</dbReference>
<proteinExistence type="inferred from homology"/>
<reference evidence="14" key="3">
    <citation type="submission" date="2025-09" db="UniProtKB">
        <authorList>
            <consortium name="Ensembl"/>
        </authorList>
    </citation>
    <scope>IDENTIFICATION</scope>
</reference>
<dbReference type="InterPro" id="IPR013083">
    <property type="entry name" value="Znf_RING/FYVE/PHD"/>
</dbReference>
<evidence type="ECO:0000256" key="4">
    <source>
        <dbReference type="ARBA" id="ARBA00022723"/>
    </source>
</evidence>
<dbReference type="InterPro" id="IPR015943">
    <property type="entry name" value="WD40/YVTN_repeat-like_dom_sf"/>
</dbReference>
<dbReference type="Pfam" id="PF12451">
    <property type="entry name" value="VPS11_C"/>
    <property type="match status" value="1"/>
</dbReference>
<dbReference type="PANTHER" id="PTHR23323">
    <property type="entry name" value="VACUOLAR PROTEIN SORTING-ASSOCIATED PROTEIN"/>
    <property type="match status" value="1"/>
</dbReference>
<dbReference type="SUPFAM" id="SSF57850">
    <property type="entry name" value="RING/U-box"/>
    <property type="match status" value="1"/>
</dbReference>
<dbReference type="GeneTree" id="ENSGT00940000153635"/>
<dbReference type="InterPro" id="IPR057308">
    <property type="entry name" value="CHCR_PEP5_VPS11"/>
</dbReference>
<dbReference type="InterPro" id="IPR057307">
    <property type="entry name" value="PEP5_VPS11_N"/>
</dbReference>
<dbReference type="InterPro" id="IPR016528">
    <property type="entry name" value="VPS11"/>
</dbReference>
<dbReference type="GO" id="GO:0007033">
    <property type="term" value="P:vacuole organization"/>
    <property type="evidence" value="ECO:0007669"/>
    <property type="project" value="TreeGrafter"/>
</dbReference>
<dbReference type="InParanoid" id="H2ZAB6"/>
<dbReference type="Pfam" id="PF23356">
    <property type="entry name" value="TPR_PEP5_VPS11"/>
    <property type="match status" value="1"/>
</dbReference>
<evidence type="ECO:0000313" key="15">
    <source>
        <dbReference type="Proteomes" id="UP000007875"/>
    </source>
</evidence>
<dbReference type="STRING" id="51511.ENSCSAVP00000014531"/>
<evidence type="ECO:0000256" key="3">
    <source>
        <dbReference type="ARBA" id="ARBA00022448"/>
    </source>
</evidence>
<evidence type="ECO:0000256" key="1">
    <source>
        <dbReference type="ARBA" id="ARBA00004492"/>
    </source>
</evidence>
<sequence length="950" mass="108016">QWRRFTFFNKQSIPATTSGRSWETLRNIEITCSTCGRGSLIFGDILCSRFHGLVHIVNHNFQVSTFKAFEITLLHLFQLKLHNVLAAVGIDETGINPVIKVWNMDKRDKNGNPFCGRVQSTIPANNQPSMVTSFCVHENQALMAVGFAMGSVALYKGDIAKDSQNKTIHLSIESDARITGLSFHGVGKSSHLFATTEDLVVSFNLQDKVPKKNILDHRGCQVLCSTLSDTAMDHQFIVASTDAVYAYQPDARGPAFAFEGEKWMAKWFNGYLVVVYKDKGRSSVPSSSSMKIPEKNIVTIYDTKQKLIAYSSPLPGVQELLYEWGSLFAVAADNNLVCLQEIDIHQKLEMLFKKNLYSLAVNLARSQDLGDEGLVDIFKQYGDHLYSKGDFDGAIAQYIKTIGRLEPSYIIRKFLDAQQIRNLTFYLQAMHERGLANEDHTTLLLNCFTKLKDVDNLNKFIMTPETELHFDVETAIRVCRQAGYYEHALQLAEKHHKHKWYLKIQLEDTHQHRKALAYIRQLPFNEAENSVKRYGKALVTHVPEETTDLLKLLCTDYQPSKPTNPQLSTRSVSKSNGVDFIHIFVNSPDMLVKFLEHLIKVQDNAPETVYNTLLELYLQKLANPNEIKSNSELESLALNLLKEISVKRYDTDQALLLCQMNDFRPGILFLYQACKLYQQILRYHMDHEAHGLVVDTCRRYGGEDGALWQQALTYFAKQQGVDCRQHITQHHATNETIGSLTSHPHIEKHNLLPPLLVVQLLSKNSTVTLGVVRDYILRRIRQESDEIENCEKSIADYQVETQEMKNKIEQLKTGATIFQETRCSLCSFELELPTLHFLCQHAFHVHCFESYADNESECPVCLPKNQKILENLREQEQVGIMALHEQFNNQLKRSSDGFSIIADYFSKGVFNKVTLLTDGDSSKPPIGGPRSHGIDPGLQKELLMMQQANQ</sequence>
<feature type="repeat" description="CHCR" evidence="11">
    <location>
        <begin position="398"/>
        <end position="547"/>
    </location>
</feature>
<keyword evidence="5 10" id="KW-0863">Zinc-finger</keyword>
<dbReference type="Ensembl" id="ENSCSAVT00000014696.1">
    <property type="protein sequence ID" value="ENSCSAVP00000014531.1"/>
    <property type="gene ID" value="ENSCSAVG00000008505.1"/>
</dbReference>
<keyword evidence="6" id="KW-0862">Zinc</keyword>
<feature type="repeat" description="CHCR" evidence="11">
    <location>
        <begin position="566"/>
        <end position="724"/>
    </location>
</feature>
<feature type="domain" description="RING-type" evidence="13">
    <location>
        <begin position="823"/>
        <end position="861"/>
    </location>
</feature>
<protein>
    <recommendedName>
        <fullName evidence="9">Vacuolar protein sorting-associated protein 11 homolog</fullName>
    </recommendedName>
</protein>